<evidence type="ECO:0000256" key="1">
    <source>
        <dbReference type="SAM" id="MobiDB-lite"/>
    </source>
</evidence>
<gene>
    <name evidence="3" type="ORF">FHP08_11250</name>
</gene>
<dbReference type="EMBL" id="VDUY01000004">
    <property type="protein sequence ID" value="TXL65356.1"/>
    <property type="molecule type" value="Genomic_DNA"/>
</dbReference>
<dbReference type="PROSITE" id="PS50883">
    <property type="entry name" value="EAL"/>
    <property type="match status" value="1"/>
</dbReference>
<feature type="domain" description="EAL" evidence="2">
    <location>
        <begin position="199"/>
        <end position="452"/>
    </location>
</feature>
<protein>
    <submittedName>
        <fullName evidence="3">EAL domain-containing protein</fullName>
    </submittedName>
</protein>
<dbReference type="AlphaFoldDB" id="A0A5C8NVZ0"/>
<reference evidence="3 4" key="1">
    <citation type="submission" date="2019-06" db="EMBL/GenBank/DDBJ databases">
        <title>Quisquiliibacterium sp. nov., isolated from a maize field.</title>
        <authorList>
            <person name="Lin S.-Y."/>
            <person name="Tsai C.-F."/>
            <person name="Young C.-C."/>
        </authorList>
    </citation>
    <scope>NUCLEOTIDE SEQUENCE [LARGE SCALE GENOMIC DNA]</scope>
    <source>
        <strain evidence="3 4">CC-CFT501</strain>
    </source>
</reference>
<keyword evidence="4" id="KW-1185">Reference proteome</keyword>
<dbReference type="CDD" id="cd01948">
    <property type="entry name" value="EAL"/>
    <property type="match status" value="1"/>
</dbReference>
<dbReference type="InterPro" id="IPR001633">
    <property type="entry name" value="EAL_dom"/>
</dbReference>
<dbReference type="PANTHER" id="PTHR33121:SF79">
    <property type="entry name" value="CYCLIC DI-GMP PHOSPHODIESTERASE PDED-RELATED"/>
    <property type="match status" value="1"/>
</dbReference>
<evidence type="ECO:0000313" key="4">
    <source>
        <dbReference type="Proteomes" id="UP000321548"/>
    </source>
</evidence>
<dbReference type="GO" id="GO:0071111">
    <property type="term" value="F:cyclic-guanylate-specific phosphodiesterase activity"/>
    <property type="evidence" value="ECO:0007669"/>
    <property type="project" value="InterPro"/>
</dbReference>
<comment type="caution">
    <text evidence="3">The sequence shown here is derived from an EMBL/GenBank/DDBJ whole genome shotgun (WGS) entry which is preliminary data.</text>
</comment>
<dbReference type="PANTHER" id="PTHR33121">
    <property type="entry name" value="CYCLIC DI-GMP PHOSPHODIESTERASE PDEF"/>
    <property type="match status" value="1"/>
</dbReference>
<dbReference type="SUPFAM" id="SSF141868">
    <property type="entry name" value="EAL domain-like"/>
    <property type="match status" value="1"/>
</dbReference>
<dbReference type="Pfam" id="PF00563">
    <property type="entry name" value="EAL"/>
    <property type="match status" value="1"/>
</dbReference>
<evidence type="ECO:0000313" key="3">
    <source>
        <dbReference type="EMBL" id="TXL65356.1"/>
    </source>
</evidence>
<dbReference type="InterPro" id="IPR035919">
    <property type="entry name" value="EAL_sf"/>
</dbReference>
<dbReference type="InterPro" id="IPR043128">
    <property type="entry name" value="Rev_trsase/Diguanyl_cyclase"/>
</dbReference>
<accession>A0A5C8NVZ0</accession>
<dbReference type="Proteomes" id="UP000321548">
    <property type="component" value="Unassembled WGS sequence"/>
</dbReference>
<dbReference type="OrthoDB" id="9813903at2"/>
<dbReference type="Gene3D" id="3.20.20.450">
    <property type="entry name" value="EAL domain"/>
    <property type="match status" value="1"/>
</dbReference>
<proteinExistence type="predicted"/>
<name>A0A5C8NVZ0_9BURK</name>
<dbReference type="InterPro" id="IPR050706">
    <property type="entry name" value="Cyclic-di-GMP_PDE-like"/>
</dbReference>
<dbReference type="SMART" id="SM00052">
    <property type="entry name" value="EAL"/>
    <property type="match status" value="1"/>
</dbReference>
<sequence>MRSIPGSSPRMPSPEPLASRAERGLAQARVSPEGLVRRLAGRLARADGSPGSRWVGLLTIALHTRDRRLALAPPEVSRQALAEIEGRMRRVLRAGDRYAFVAREELWIMLAALPDGAVAELAAGSLQDLFEQPVALADGSSWRIDILPVIGGACAPAAAGIGAAALLAAADAARRENAGASPRPAIRRLADATVVREAPESLARALEHALEWNELEVHFQPQVDVRSGRCEAAEALIRWRRPDGSRVSPARIIEICEQRETIGQLARFTLNTTLRHLAQWRGAGLPVSVGVNLSATTLSDPTLPMVVSQALDTWDVPAAQLTLELTESALIRDERAAAESLSALRELGCRLSIDDFGTGYSPYTYLRRFSFHELKIDQAFVRNITTEAPDRKIVHSLVALAHAFGMQAVAEGVEDQATLAALGEAGCDLAQGWHFAAALPPEAFVAWCRARHCAIGREATV</sequence>
<feature type="region of interest" description="Disordered" evidence="1">
    <location>
        <begin position="1"/>
        <end position="26"/>
    </location>
</feature>
<dbReference type="Gene3D" id="3.30.70.270">
    <property type="match status" value="1"/>
</dbReference>
<evidence type="ECO:0000259" key="2">
    <source>
        <dbReference type="PROSITE" id="PS50883"/>
    </source>
</evidence>
<organism evidence="3 4">
    <name type="scientific">Zeimonas arvi</name>
    <dbReference type="NCBI Taxonomy" id="2498847"/>
    <lineage>
        <taxon>Bacteria</taxon>
        <taxon>Pseudomonadati</taxon>
        <taxon>Pseudomonadota</taxon>
        <taxon>Betaproteobacteria</taxon>
        <taxon>Burkholderiales</taxon>
        <taxon>Burkholderiaceae</taxon>
        <taxon>Zeimonas</taxon>
    </lineage>
</organism>